<evidence type="ECO:0000256" key="1">
    <source>
        <dbReference type="ARBA" id="ARBA00004123"/>
    </source>
</evidence>
<dbReference type="GO" id="GO:0010387">
    <property type="term" value="P:COP9 signalosome assembly"/>
    <property type="evidence" value="ECO:0007669"/>
    <property type="project" value="InterPro"/>
</dbReference>
<sequence length="211" mass="21947">MAVLERVNTALAAGNFGSVAGLLEEAELSSPSASVLDDDWPVALHMLAHVYNGDLADARLLYKRLPDSAKADPQVQAAWRLLQFAWQGSGEGVWRSLRAYPWSGPAEALAEALGERLRARQLDLVTAAYSHISPARLAALAGCSEADAAALAAARGWRPCGAEGAEGAAAAAGAGADAGAFLEVVPPPPARGEVDSLASLEQLSVYMMQLE</sequence>
<keyword evidence="8" id="KW-1185">Reference proteome</keyword>
<evidence type="ECO:0000256" key="2">
    <source>
        <dbReference type="ARBA" id="ARBA00004496"/>
    </source>
</evidence>
<dbReference type="PANTHER" id="PTHR13339">
    <property type="entry name" value="COP9 SIGNALOSOME COMPLEX SUBUNIT 8"/>
    <property type="match status" value="1"/>
</dbReference>
<evidence type="ECO:0000256" key="4">
    <source>
        <dbReference type="ARBA" id="ARBA00022790"/>
    </source>
</evidence>
<evidence type="ECO:0000313" key="7">
    <source>
        <dbReference type="EMBL" id="KAG2491066.1"/>
    </source>
</evidence>
<dbReference type="InterPro" id="IPR033205">
    <property type="entry name" value="COP9_CSN8"/>
</dbReference>
<gene>
    <name evidence="7" type="ORF">HYH03_010511</name>
</gene>
<dbReference type="Gene3D" id="1.25.40.990">
    <property type="match status" value="1"/>
</dbReference>
<protein>
    <recommendedName>
        <fullName evidence="6">CSN8/PSMD8/EIF3K domain-containing protein</fullName>
    </recommendedName>
</protein>
<reference evidence="7" key="1">
    <citation type="journal article" date="2020" name="bioRxiv">
        <title>Comparative genomics of Chlamydomonas.</title>
        <authorList>
            <person name="Craig R.J."/>
            <person name="Hasan A.R."/>
            <person name="Ness R.W."/>
            <person name="Keightley P.D."/>
        </authorList>
    </citation>
    <scope>NUCLEOTIDE SEQUENCE</scope>
    <source>
        <strain evidence="7">CCAP 11/70</strain>
    </source>
</reference>
<keyword evidence="3" id="KW-0963">Cytoplasm</keyword>
<evidence type="ECO:0000256" key="3">
    <source>
        <dbReference type="ARBA" id="ARBA00022490"/>
    </source>
</evidence>
<dbReference type="Proteomes" id="UP000612055">
    <property type="component" value="Unassembled WGS sequence"/>
</dbReference>
<feature type="domain" description="CSN8/PSMD8/EIF3K" evidence="6">
    <location>
        <begin position="39"/>
        <end position="158"/>
    </location>
</feature>
<comment type="caution">
    <text evidence="7">The sequence shown here is derived from an EMBL/GenBank/DDBJ whole genome shotgun (WGS) entry which is preliminary data.</text>
</comment>
<dbReference type="InterPro" id="IPR033464">
    <property type="entry name" value="CSN8_PSD8_EIF3K"/>
</dbReference>
<dbReference type="OrthoDB" id="5351233at2759"/>
<dbReference type="EMBL" id="JAEHOE010000056">
    <property type="protein sequence ID" value="KAG2491066.1"/>
    <property type="molecule type" value="Genomic_DNA"/>
</dbReference>
<dbReference type="GO" id="GO:0000338">
    <property type="term" value="P:protein deneddylation"/>
    <property type="evidence" value="ECO:0007669"/>
    <property type="project" value="InterPro"/>
</dbReference>
<keyword evidence="5" id="KW-0539">Nucleus</keyword>
<comment type="subcellular location">
    <subcellularLocation>
        <location evidence="2">Cytoplasm</location>
    </subcellularLocation>
    <subcellularLocation>
        <location evidence="1">Nucleus</location>
    </subcellularLocation>
</comment>
<name>A0A836BVV4_9CHLO</name>
<keyword evidence="4" id="KW-0736">Signalosome</keyword>
<dbReference type="GO" id="GO:0008180">
    <property type="term" value="C:COP9 signalosome"/>
    <property type="evidence" value="ECO:0007669"/>
    <property type="project" value="UniProtKB-KW"/>
</dbReference>
<organism evidence="7 8">
    <name type="scientific">Edaphochlamys debaryana</name>
    <dbReference type="NCBI Taxonomy" id="47281"/>
    <lineage>
        <taxon>Eukaryota</taxon>
        <taxon>Viridiplantae</taxon>
        <taxon>Chlorophyta</taxon>
        <taxon>core chlorophytes</taxon>
        <taxon>Chlorophyceae</taxon>
        <taxon>CS clade</taxon>
        <taxon>Chlamydomonadales</taxon>
        <taxon>Chlamydomonadales incertae sedis</taxon>
        <taxon>Edaphochlamys</taxon>
    </lineage>
</organism>
<dbReference type="AlphaFoldDB" id="A0A836BVV4"/>
<dbReference type="PANTHER" id="PTHR13339:SF0">
    <property type="entry name" value="COP9 SIGNALOSOME COMPLEX SUBUNIT 8"/>
    <property type="match status" value="1"/>
</dbReference>
<dbReference type="GO" id="GO:0005737">
    <property type="term" value="C:cytoplasm"/>
    <property type="evidence" value="ECO:0007669"/>
    <property type="project" value="UniProtKB-SubCell"/>
</dbReference>
<evidence type="ECO:0000256" key="5">
    <source>
        <dbReference type="ARBA" id="ARBA00023242"/>
    </source>
</evidence>
<evidence type="ECO:0000313" key="8">
    <source>
        <dbReference type="Proteomes" id="UP000612055"/>
    </source>
</evidence>
<accession>A0A836BVV4</accession>
<proteinExistence type="predicted"/>
<evidence type="ECO:0000259" key="6">
    <source>
        <dbReference type="Pfam" id="PF10075"/>
    </source>
</evidence>
<dbReference type="Pfam" id="PF10075">
    <property type="entry name" value="CSN8_PSD8_EIF3K"/>
    <property type="match status" value="1"/>
</dbReference>